<keyword evidence="2" id="KW-1185">Reference proteome</keyword>
<accession>A0AAW1TQK7</accession>
<comment type="caution">
    <text evidence="1">The sequence shown here is derived from an EMBL/GenBank/DDBJ whole genome shotgun (WGS) entry which is preliminary data.</text>
</comment>
<organism evidence="1 2">
    <name type="scientific">Henosepilachna vigintioctopunctata</name>
    <dbReference type="NCBI Taxonomy" id="420089"/>
    <lineage>
        <taxon>Eukaryota</taxon>
        <taxon>Metazoa</taxon>
        <taxon>Ecdysozoa</taxon>
        <taxon>Arthropoda</taxon>
        <taxon>Hexapoda</taxon>
        <taxon>Insecta</taxon>
        <taxon>Pterygota</taxon>
        <taxon>Neoptera</taxon>
        <taxon>Endopterygota</taxon>
        <taxon>Coleoptera</taxon>
        <taxon>Polyphaga</taxon>
        <taxon>Cucujiformia</taxon>
        <taxon>Coccinelloidea</taxon>
        <taxon>Coccinellidae</taxon>
        <taxon>Epilachninae</taxon>
        <taxon>Epilachnini</taxon>
        <taxon>Henosepilachna</taxon>
    </lineage>
</organism>
<gene>
    <name evidence="1" type="ORF">WA026_018751</name>
</gene>
<dbReference type="Proteomes" id="UP001431783">
    <property type="component" value="Unassembled WGS sequence"/>
</dbReference>
<evidence type="ECO:0008006" key="3">
    <source>
        <dbReference type="Google" id="ProtNLM"/>
    </source>
</evidence>
<dbReference type="EMBL" id="JARQZJ010000012">
    <property type="protein sequence ID" value="KAK9872618.1"/>
    <property type="molecule type" value="Genomic_DNA"/>
</dbReference>
<reference evidence="1 2" key="1">
    <citation type="submission" date="2023-03" db="EMBL/GenBank/DDBJ databases">
        <title>Genome insight into feeding habits of ladybird beetles.</title>
        <authorList>
            <person name="Li H.-S."/>
            <person name="Huang Y.-H."/>
            <person name="Pang H."/>
        </authorList>
    </citation>
    <scope>NUCLEOTIDE SEQUENCE [LARGE SCALE GENOMIC DNA]</scope>
    <source>
        <strain evidence="1">SYSU_2023b</strain>
        <tissue evidence="1">Whole body</tissue>
    </source>
</reference>
<sequence>MKKKLVSKIMKRKILVPKSNDSGVSSGVEMHKMEKAEDKKVKLSVNLKDRRFITQDNLDKKCGATYSEMECERRSSIPLGDGYQSDKSHISIENDTESCLDYEPYQDEVEGYMDFPEELESRFESEGSQLRYEEAKEVQKSEDTKNIDIKNKFGMNSCGSRRSNNGSNILDDIVITDTDYEQNDDGWNEQGTVNDEANFSGGSCFQQKNSANDFVMNYSETQDSKNCLTSFKNAAVNFNGPFNITISRPVNKSECLNINHKDSLINDKTGPVNSNSKSHFNMANPPLTFPSADIKNLRTESYSTSEISSQKVLWSKQKLDLHLVMIKSNDDIFNYNLKEACSLSNQSEVLSSIFDLGFLSEATENNCKMRKVSNLSSQGDVCSDRRINDCYNDPSSGNSVVIQSVVVIPPNIDNCQIPAVTSMNLLKGSHDNKLTDNEKNKICSGQRPTSSISRSSSVVLSRQDNTLKNCLKQHHSRDPRLNRPPTLCEEDALSILGSSSILEQISNLSEASEILSNENDKEEFVNRWLTSSSETDIYGIVESLCESYFTSNCENSECEKLHSVDEQRIKALSSIQLNELYAHARNKMFWFTVTFDIFLDCFKAFAENGRMCLVDMINDVFEVFNGTFIDKTSYISKIVAALQSTGFSFKETIEYIILRYGTSQISICDILLLIISKQSCLELEDHWCLVEKIICCRREKLDHDMVINLLNSFLSKYPPDLILCKKVYDEILKKNLVDLDKIPDSLCRNIRIALKIYRKRKSQSDLREFNDWSSNSSYSILDKKLRKSPTHFQREYRERYVDNVQIKPFNSDTSRRCSPVISEFSMSKLRMQNKQERLYDLNENKDINYFNSECSQVIHPLINTPVNKYDTMAQHDSNMHNKTAISVESRSQIHSGNCRDNANIESRELRDCSNKVNYCCNHKRSIDQELFKTSFDMEIKKKTYGLNSRNIEYVASEKFHSKVKKSSKSFCNDEVLNNINGTLNAYARASTPDSSIAHPSAQPFISSSYKCNVSLHNLYPDMREKNIELTKLELLQLRDALDKMNGVKFLKLLENSSNAFTIENFVLNSLILIKSSTNTSYICEKFLSLVNVLEDLEINSLKISYIKLTVEVLAMNLVYFLERKGEWSLCKDILLRIKMKNWHSLVTSKIFFCKNHLMSHMSRYIYISEILIRAGDFHWANEIFQLNTLSLLGPMVKWPYQKVPSDLKLRNDVLKLFFEQGFLVNIVVVNDLLNHINIVNSGKIEGLQIWKLFDEKLCMILDFEEEYKSILLYLSTYIASYGQYMAKNVLWGYMLFIKDFLDYKQSFELFKLCCEKGIYHKYTGNERVIIITTNMCDFEINSILWCFFQNILKRHISPHDFHIDLKLPDFNQPNKPNILKNRLNRNIFAVHASIIKTLKLKYSIIVQDTIEYTIFVTESMQQFLPWI</sequence>
<evidence type="ECO:0000313" key="2">
    <source>
        <dbReference type="Proteomes" id="UP001431783"/>
    </source>
</evidence>
<proteinExistence type="predicted"/>
<evidence type="ECO:0000313" key="1">
    <source>
        <dbReference type="EMBL" id="KAK9872618.1"/>
    </source>
</evidence>
<name>A0AAW1TQK7_9CUCU</name>
<protein>
    <recommendedName>
        <fullName evidence="3">Protein TOPAZ1</fullName>
    </recommendedName>
</protein>